<gene>
    <name evidence="1" type="ORF">L9F63_013739</name>
</gene>
<dbReference type="AlphaFoldDB" id="A0AAD8ELE0"/>
<evidence type="ECO:0000313" key="1">
    <source>
        <dbReference type="EMBL" id="KAJ9594955.1"/>
    </source>
</evidence>
<name>A0AAD8ELE0_DIPPU</name>
<accession>A0AAD8ELE0</accession>
<evidence type="ECO:0000313" key="2">
    <source>
        <dbReference type="Proteomes" id="UP001233999"/>
    </source>
</evidence>
<proteinExistence type="predicted"/>
<sequence>ANSRQNHLSILTIFRGAMGYVFRLEELLAQLFVCRLSDYSSEFGFCNINICIKGEQKMDGIHYNSHPGHRGLRKIGNRKQRFIIQHGIRQENSDSVKNLNIAGIALVYMTEMDKALNKVARHVVVELSPQLRIEVLRKQKVKLHWNMCK</sequence>
<keyword evidence="2" id="KW-1185">Reference proteome</keyword>
<comment type="caution">
    <text evidence="1">The sequence shown here is derived from an EMBL/GenBank/DDBJ whole genome shotgun (WGS) entry which is preliminary data.</text>
</comment>
<reference evidence="1" key="2">
    <citation type="submission" date="2023-05" db="EMBL/GenBank/DDBJ databases">
        <authorList>
            <person name="Fouks B."/>
        </authorList>
    </citation>
    <scope>NUCLEOTIDE SEQUENCE</scope>
    <source>
        <strain evidence="1">Stay&amp;Tobe</strain>
        <tissue evidence="1">Testes</tissue>
    </source>
</reference>
<reference evidence="1" key="1">
    <citation type="journal article" date="2023" name="IScience">
        <title>Live-bearing cockroach genome reveals convergent evolutionary mechanisms linked to viviparity in insects and beyond.</title>
        <authorList>
            <person name="Fouks B."/>
            <person name="Harrison M.C."/>
            <person name="Mikhailova A.A."/>
            <person name="Marchal E."/>
            <person name="English S."/>
            <person name="Carruthers M."/>
            <person name="Jennings E.C."/>
            <person name="Chiamaka E.L."/>
            <person name="Frigard R.A."/>
            <person name="Pippel M."/>
            <person name="Attardo G.M."/>
            <person name="Benoit J.B."/>
            <person name="Bornberg-Bauer E."/>
            <person name="Tobe S.S."/>
        </authorList>
    </citation>
    <scope>NUCLEOTIDE SEQUENCE</scope>
    <source>
        <strain evidence="1">Stay&amp;Tobe</strain>
    </source>
</reference>
<dbReference type="EMBL" id="JASPKZ010002702">
    <property type="protein sequence ID" value="KAJ9594955.1"/>
    <property type="molecule type" value="Genomic_DNA"/>
</dbReference>
<feature type="non-terminal residue" evidence="1">
    <location>
        <position position="149"/>
    </location>
</feature>
<dbReference type="Proteomes" id="UP001233999">
    <property type="component" value="Unassembled WGS sequence"/>
</dbReference>
<organism evidence="1 2">
    <name type="scientific">Diploptera punctata</name>
    <name type="common">Pacific beetle cockroach</name>
    <dbReference type="NCBI Taxonomy" id="6984"/>
    <lineage>
        <taxon>Eukaryota</taxon>
        <taxon>Metazoa</taxon>
        <taxon>Ecdysozoa</taxon>
        <taxon>Arthropoda</taxon>
        <taxon>Hexapoda</taxon>
        <taxon>Insecta</taxon>
        <taxon>Pterygota</taxon>
        <taxon>Neoptera</taxon>
        <taxon>Polyneoptera</taxon>
        <taxon>Dictyoptera</taxon>
        <taxon>Blattodea</taxon>
        <taxon>Blaberoidea</taxon>
        <taxon>Blaberidae</taxon>
        <taxon>Diplopterinae</taxon>
        <taxon>Diploptera</taxon>
    </lineage>
</organism>
<feature type="non-terminal residue" evidence="1">
    <location>
        <position position="1"/>
    </location>
</feature>
<protein>
    <submittedName>
        <fullName evidence="1">Uncharacterized protein</fullName>
    </submittedName>
</protein>